<dbReference type="NCBIfam" id="TIGR04416">
    <property type="entry name" value="group_II_RT_mat"/>
    <property type="match status" value="1"/>
</dbReference>
<feature type="region of interest" description="Disordered" evidence="2">
    <location>
        <begin position="13"/>
        <end position="53"/>
    </location>
</feature>
<reference evidence="4 5" key="1">
    <citation type="submission" date="2020-07" db="EMBL/GenBank/DDBJ databases">
        <title>Diversity of carbapenemase encoding genes among Pseudomonas putida group clinical isolates in a tertiary Brazilian hospital.</title>
        <authorList>
            <person name="Alberto-Lei F."/>
            <person name="Nodari C.S."/>
            <person name="Streling A.P."/>
            <person name="Paulino J.T."/>
            <person name="Bessa-Neto F.O."/>
            <person name="Cayo R."/>
            <person name="Gales A.C."/>
        </authorList>
    </citation>
    <scope>NUCLEOTIDE SEQUENCE [LARGE SCALE GENOMIC DNA]</scope>
    <source>
        <strain evidence="4 5">12273</strain>
    </source>
</reference>
<keyword evidence="4" id="KW-0808">Transferase</keyword>
<dbReference type="EC" id="2.7.7.49" evidence="4"/>
<evidence type="ECO:0000259" key="3">
    <source>
        <dbReference type="PROSITE" id="PS50878"/>
    </source>
</evidence>
<evidence type="ECO:0000256" key="2">
    <source>
        <dbReference type="SAM" id="MobiDB-lite"/>
    </source>
</evidence>
<keyword evidence="4" id="KW-0548">Nucleotidyltransferase</keyword>
<name>A0A7W2LMM7_9PSED</name>
<proteinExistence type="inferred from homology"/>
<gene>
    <name evidence="4" type="primary">ltrA</name>
    <name evidence="4" type="ORF">H4B97_14480</name>
</gene>
<dbReference type="InterPro" id="IPR030931">
    <property type="entry name" value="Group_II_RT_mat"/>
</dbReference>
<keyword evidence="4" id="KW-0695">RNA-directed DNA polymerase</keyword>
<dbReference type="AlphaFoldDB" id="A0A7W2LMM7"/>
<protein>
    <submittedName>
        <fullName evidence="4">Group II intron reverse transcriptase/maturase</fullName>
        <ecNumber evidence="4">2.7.7.49</ecNumber>
    </submittedName>
</protein>
<dbReference type="Pfam" id="PF00078">
    <property type="entry name" value="RVT_1"/>
    <property type="match status" value="1"/>
</dbReference>
<organism evidence="4 5">
    <name type="scientific">Pseudomonas juntendi</name>
    <dbReference type="NCBI Taxonomy" id="2666183"/>
    <lineage>
        <taxon>Bacteria</taxon>
        <taxon>Pseudomonadati</taxon>
        <taxon>Pseudomonadota</taxon>
        <taxon>Gammaproteobacteria</taxon>
        <taxon>Pseudomonadales</taxon>
        <taxon>Pseudomonadaceae</taxon>
        <taxon>Pseudomonas</taxon>
    </lineage>
</organism>
<comment type="caution">
    <text evidence="4">The sequence shown here is derived from an EMBL/GenBank/DDBJ whole genome shotgun (WGS) entry which is preliminary data.</text>
</comment>
<evidence type="ECO:0000313" key="5">
    <source>
        <dbReference type="Proteomes" id="UP000590738"/>
    </source>
</evidence>
<sequence length="530" mass="60934">MLGSQLHGSWEISFVSGRDKPDGAGKATRQKSAVHADEKSDSSVVPEKLPNNGLAPAEVMEERELAKGNSEQPSASRTQSRTSALSGLLAVRQAARLDRRVKFTSLLHHVTVELLRESFHNLKRDAACGVDGISWREYEQDLQEKLKALHDKVHSGCYRAKPVRRVFIPKADGSERPLGVTALEDKIVQAAVVQVLNAIYEPNFLGLSYGFRPGRGQHDALDALSVGVQTARIRWILDVDIRAFFDTIDHEWMMCFLQHRIADRRVLALIARWLRTGVLENGKRIPAKQGTPQGAPISPLLANIYLHYVMDLWVRQWRGRTAKGEMIAVRYADDSVIGFEKREDAWSFRHALEFRLAQFNLTLHPEKTRLLRFGWFAVEDRQKRGEGKPETFDFLGFTHFCSQAKNGMFEVGRVTIAKRMRATLQEIRGQLYKRRHEPVAVIGKWLNRLFTGYCNYYHVPGNTKRLDAFRREVIGAWRHALKRRSQRHRLNWERMIALARLFIPYPRELPMHPYPMTRFGVKTQGRSRMR</sequence>
<comment type="similarity">
    <text evidence="1">Belongs to the bacterial reverse transcriptase family.</text>
</comment>
<dbReference type="SUPFAM" id="SSF56672">
    <property type="entry name" value="DNA/RNA polymerases"/>
    <property type="match status" value="1"/>
</dbReference>
<dbReference type="PANTHER" id="PTHR34047">
    <property type="entry name" value="NUCLEAR INTRON MATURASE 1, MITOCHONDRIAL-RELATED"/>
    <property type="match status" value="1"/>
</dbReference>
<evidence type="ECO:0000256" key="1">
    <source>
        <dbReference type="ARBA" id="ARBA00034120"/>
    </source>
</evidence>
<dbReference type="PANTHER" id="PTHR34047:SF8">
    <property type="entry name" value="PROTEIN YKFC"/>
    <property type="match status" value="1"/>
</dbReference>
<dbReference type="Proteomes" id="UP000590738">
    <property type="component" value="Unassembled WGS sequence"/>
</dbReference>
<dbReference type="CDD" id="cd01651">
    <property type="entry name" value="RT_G2_intron"/>
    <property type="match status" value="1"/>
</dbReference>
<dbReference type="InterPro" id="IPR051083">
    <property type="entry name" value="GrpII_Intron_Splice-Mob/Def"/>
</dbReference>
<feature type="domain" description="Reverse transcriptase" evidence="3">
    <location>
        <begin position="149"/>
        <end position="399"/>
    </location>
</feature>
<dbReference type="PROSITE" id="PS50878">
    <property type="entry name" value="RT_POL"/>
    <property type="match status" value="1"/>
</dbReference>
<evidence type="ECO:0000313" key="4">
    <source>
        <dbReference type="EMBL" id="MBA6143656.1"/>
    </source>
</evidence>
<dbReference type="InterPro" id="IPR043502">
    <property type="entry name" value="DNA/RNA_pol_sf"/>
</dbReference>
<dbReference type="GO" id="GO:0003964">
    <property type="term" value="F:RNA-directed DNA polymerase activity"/>
    <property type="evidence" value="ECO:0007669"/>
    <property type="project" value="UniProtKB-KW"/>
</dbReference>
<dbReference type="InterPro" id="IPR000477">
    <property type="entry name" value="RT_dom"/>
</dbReference>
<dbReference type="EMBL" id="JACGCZ010000022">
    <property type="protein sequence ID" value="MBA6143656.1"/>
    <property type="molecule type" value="Genomic_DNA"/>
</dbReference>
<accession>A0A7W2LMM7</accession>